<dbReference type="InterPro" id="IPR000131">
    <property type="entry name" value="ATP_synth_F1_gsu"/>
</dbReference>
<keyword evidence="10" id="KW-0175">Coiled coil</keyword>
<evidence type="ECO:0000256" key="3">
    <source>
        <dbReference type="ARBA" id="ARBA00007681"/>
    </source>
</evidence>
<protein>
    <submittedName>
        <fullName evidence="11">ATP synthase F1 gamma subunit</fullName>
    </submittedName>
</protein>
<keyword evidence="5" id="KW-0375">Hydrogen ion transport</keyword>
<dbReference type="PIR" id="A70319">
    <property type="entry name" value="A70319"/>
</dbReference>
<dbReference type="Proteomes" id="UP000000798">
    <property type="component" value="Chromosome"/>
</dbReference>
<proteinExistence type="inferred from homology"/>
<accession>O66581</accession>
<evidence type="ECO:0000256" key="4">
    <source>
        <dbReference type="ARBA" id="ARBA00022448"/>
    </source>
</evidence>
<evidence type="ECO:0000313" key="11">
    <source>
        <dbReference type="EMBL" id="AAC06541.1"/>
    </source>
</evidence>
<evidence type="ECO:0000256" key="7">
    <source>
        <dbReference type="ARBA" id="ARBA00023136"/>
    </source>
</evidence>
<keyword evidence="8" id="KW-0139">CF(1)</keyword>
<dbReference type="OrthoDB" id="15296at2"/>
<dbReference type="eggNOG" id="COG0224">
    <property type="taxonomic scope" value="Bacteria"/>
</dbReference>
<dbReference type="EnsemblBacteria" id="AAC06541">
    <property type="protein sequence ID" value="AAC06541"/>
    <property type="gene ID" value="aq_203"/>
</dbReference>
<evidence type="ECO:0000256" key="10">
    <source>
        <dbReference type="SAM" id="Coils"/>
    </source>
</evidence>
<dbReference type="SUPFAM" id="SSF52943">
    <property type="entry name" value="ATP synthase (F1-ATPase), gamma subunit"/>
    <property type="match status" value="1"/>
</dbReference>
<keyword evidence="4" id="KW-0813">Transport</keyword>
<dbReference type="Gene3D" id="3.40.1380.10">
    <property type="match status" value="1"/>
</dbReference>
<dbReference type="STRING" id="224324.aq_203"/>
<dbReference type="GO" id="GO:0046933">
    <property type="term" value="F:proton-transporting ATP synthase activity, rotational mechanism"/>
    <property type="evidence" value="ECO:0007669"/>
    <property type="project" value="InterPro"/>
</dbReference>
<feature type="coiled-coil region" evidence="10">
    <location>
        <begin position="268"/>
        <end position="295"/>
    </location>
</feature>
<dbReference type="EMBL" id="AE000657">
    <property type="protein sequence ID" value="AAC06541.1"/>
    <property type="molecule type" value="Genomic_DNA"/>
</dbReference>
<dbReference type="GO" id="GO:0045259">
    <property type="term" value="C:proton-transporting ATP synthase complex"/>
    <property type="evidence" value="ECO:0000318"/>
    <property type="project" value="GO_Central"/>
</dbReference>
<dbReference type="AlphaFoldDB" id="O66581"/>
<reference evidence="11 12" key="1">
    <citation type="journal article" date="1998" name="Nature">
        <title>The complete genome of the hyperthermophilic bacterium Aquifex aeolicus.</title>
        <authorList>
            <person name="Deckert G."/>
            <person name="Warren P.V."/>
            <person name="Gaasterland T."/>
            <person name="Young W.G."/>
            <person name="Lenox A.L."/>
            <person name="Graham D.E."/>
            <person name="Overbeek R."/>
            <person name="Snead M.A."/>
            <person name="Keller M."/>
            <person name="Aujay M."/>
            <person name="Huber R."/>
            <person name="Feldman R.A."/>
            <person name="Short J.M."/>
            <person name="Olson G.J."/>
            <person name="Swanson R.V."/>
        </authorList>
    </citation>
    <scope>NUCLEOTIDE SEQUENCE [LARGE SCALE GENOMIC DNA]</scope>
    <source>
        <strain evidence="11 12">VF5</strain>
    </source>
</reference>
<dbReference type="InParanoid" id="O66581"/>
<evidence type="ECO:0000256" key="8">
    <source>
        <dbReference type="ARBA" id="ARBA00023196"/>
    </source>
</evidence>
<sequence>MKKLSEKLRAYEVLREVFNVIAVISLNRFKKTRHIVSQEYPYFERLKEVLEHLFALHPTHPLFKPREEKRVSVVVFTSDLSFTRELCNKIFKSVPEFRETEFIIFGGKCRKKDLFERLKPKVISNTFTKLVDYSKILKTFEELFERFASKELDAVYVVSALPFLERAEGKGKRETGKSIKEEEVKREILYTRGARYVRAVELGESGRIEVYVERFLPPKIKGVYRKDLILNFEGNEEEIIRTVLKLYTEFHAKFLSLAHWNALNLQRFRTAKRIQDNLERKIKNLKRLISKERQEKINRELQDIALSLLALEEKKFKDIEHKDYVLEIDKNLEESLKKKVIEILKEHFPILEVKEVEGLLGFYLRGEGKVYNASTLKQLELFVREIILRVDRS</sequence>
<dbReference type="GO" id="GO:0015986">
    <property type="term" value="P:proton motive force-driven ATP synthesis"/>
    <property type="evidence" value="ECO:0000318"/>
    <property type="project" value="GO_Central"/>
</dbReference>
<gene>
    <name evidence="11" type="primary">atpG2</name>
    <name evidence="11" type="ordered locus">aq_203</name>
</gene>
<name>O66581_AQUAE</name>
<dbReference type="Gene3D" id="1.10.287.80">
    <property type="entry name" value="ATP synthase, gamma subunit, helix hairpin domain"/>
    <property type="match status" value="1"/>
</dbReference>
<evidence type="ECO:0000256" key="1">
    <source>
        <dbReference type="ARBA" id="ARBA00003456"/>
    </source>
</evidence>
<dbReference type="Pfam" id="PF00231">
    <property type="entry name" value="ATP-synt"/>
    <property type="match status" value="1"/>
</dbReference>
<organism evidence="11 12">
    <name type="scientific">Aquifex aeolicus (strain VF5)</name>
    <dbReference type="NCBI Taxonomy" id="224324"/>
    <lineage>
        <taxon>Bacteria</taxon>
        <taxon>Pseudomonadati</taxon>
        <taxon>Aquificota</taxon>
        <taxon>Aquificia</taxon>
        <taxon>Aquificales</taxon>
        <taxon>Aquificaceae</taxon>
        <taxon>Aquifex</taxon>
    </lineage>
</organism>
<comment type="subcellular location">
    <subcellularLocation>
        <location evidence="2">Membrane</location>
        <topology evidence="2">Peripheral membrane protein</topology>
    </subcellularLocation>
</comment>
<evidence type="ECO:0000256" key="6">
    <source>
        <dbReference type="ARBA" id="ARBA00023065"/>
    </source>
</evidence>
<comment type="similarity">
    <text evidence="3">Belongs to the ATPase gamma chain family.</text>
</comment>
<dbReference type="InterPro" id="IPR035968">
    <property type="entry name" value="ATP_synth_F1_ATPase_gsu"/>
</dbReference>
<dbReference type="HOGENOM" id="CLU_701398_0_0_0"/>
<keyword evidence="9" id="KW-0066">ATP synthesis</keyword>
<evidence type="ECO:0000313" key="12">
    <source>
        <dbReference type="Proteomes" id="UP000000798"/>
    </source>
</evidence>
<keyword evidence="12" id="KW-1185">Reference proteome</keyword>
<evidence type="ECO:0000256" key="9">
    <source>
        <dbReference type="ARBA" id="ARBA00023310"/>
    </source>
</evidence>
<evidence type="ECO:0000256" key="5">
    <source>
        <dbReference type="ARBA" id="ARBA00022781"/>
    </source>
</evidence>
<keyword evidence="7" id="KW-0472">Membrane</keyword>
<dbReference type="RefSeq" id="WP_010880079.1">
    <property type="nucleotide sequence ID" value="NC_000918.1"/>
</dbReference>
<dbReference type="KEGG" id="aae:aq_203"/>
<keyword evidence="6" id="KW-0406">Ion transport</keyword>
<comment type="function">
    <text evidence="1">Produces ATP from ADP in the presence of a proton gradient across the membrane. The gamma chain is believed to be important in regulating ATPase activity and the flow of protons through the CF(0) complex.</text>
</comment>
<evidence type="ECO:0000256" key="2">
    <source>
        <dbReference type="ARBA" id="ARBA00004170"/>
    </source>
</evidence>